<dbReference type="EMBL" id="HBHX01042361">
    <property type="protein sequence ID" value="CAE0122794.1"/>
    <property type="molecule type" value="Transcribed_RNA"/>
</dbReference>
<evidence type="ECO:0000313" key="1">
    <source>
        <dbReference type="EMBL" id="CAE0122794.1"/>
    </source>
</evidence>
<sequence>MPREALDELLRSDEPAERGWLRSTGPDSALLRINHLKAVQIAQERQIQLLTSALTQQHEILYDVSGRVSQLVQIIPAPDALAGTPWQNVSVQLLQLNQRLQRGGSRASRVVDSLCRS</sequence>
<protein>
    <submittedName>
        <fullName evidence="1">Uncharacterized protein</fullName>
    </submittedName>
</protein>
<name>A0A7S3B505_9EUKA</name>
<reference evidence="1" key="1">
    <citation type="submission" date="2021-01" db="EMBL/GenBank/DDBJ databases">
        <authorList>
            <person name="Corre E."/>
            <person name="Pelletier E."/>
            <person name="Niang G."/>
            <person name="Scheremetjew M."/>
            <person name="Finn R."/>
            <person name="Kale V."/>
            <person name="Holt S."/>
            <person name="Cochrane G."/>
            <person name="Meng A."/>
            <person name="Brown T."/>
            <person name="Cohen L."/>
        </authorList>
    </citation>
    <scope>NUCLEOTIDE SEQUENCE</scope>
    <source>
        <strain evidence="1">CCMP281</strain>
    </source>
</reference>
<accession>A0A7S3B505</accession>
<proteinExistence type="predicted"/>
<organism evidence="1">
    <name type="scientific">Haptolina ericina</name>
    <dbReference type="NCBI Taxonomy" id="156174"/>
    <lineage>
        <taxon>Eukaryota</taxon>
        <taxon>Haptista</taxon>
        <taxon>Haptophyta</taxon>
        <taxon>Prymnesiophyceae</taxon>
        <taxon>Prymnesiales</taxon>
        <taxon>Prymnesiaceae</taxon>
        <taxon>Haptolina</taxon>
    </lineage>
</organism>
<gene>
    <name evidence="1" type="ORF">HERI1096_LOCUS23495</name>
</gene>
<dbReference type="AlphaFoldDB" id="A0A7S3B505"/>